<feature type="region of interest" description="Disordered" evidence="1">
    <location>
        <begin position="1"/>
        <end position="43"/>
    </location>
</feature>
<evidence type="ECO:0000256" key="1">
    <source>
        <dbReference type="SAM" id="MobiDB-lite"/>
    </source>
</evidence>
<keyword evidence="3" id="KW-1185">Reference proteome</keyword>
<reference evidence="2" key="1">
    <citation type="journal article" date="2022" name="bioRxiv">
        <title>Genomics of Preaxostyla Flagellates Illuminates Evolutionary Transitions and the Path Towards Mitochondrial Loss.</title>
        <authorList>
            <person name="Novak L.V.F."/>
            <person name="Treitli S.C."/>
            <person name="Pyrih J."/>
            <person name="Halakuc P."/>
            <person name="Pipaliya S.V."/>
            <person name="Vacek V."/>
            <person name="Brzon O."/>
            <person name="Soukal P."/>
            <person name="Eme L."/>
            <person name="Dacks J.B."/>
            <person name="Karnkowska A."/>
            <person name="Elias M."/>
            <person name="Hampl V."/>
        </authorList>
    </citation>
    <scope>NUCLEOTIDE SEQUENCE</scope>
    <source>
        <strain evidence="2">RCP-MX</strain>
    </source>
</reference>
<dbReference type="Proteomes" id="UP001141327">
    <property type="component" value="Unassembled WGS sequence"/>
</dbReference>
<evidence type="ECO:0000313" key="3">
    <source>
        <dbReference type="Proteomes" id="UP001141327"/>
    </source>
</evidence>
<gene>
    <name evidence="2" type="ORF">PAPYR_9213</name>
</gene>
<sequence length="126" mass="12632">MAGGDDDPALGRHMLRSGANRSGPGAHSAGQSVPARQPSWSCPAAPGPACLPAAPGLPAWGHPRGLPAVLPCCSWGSAEPGVTPGPVCRAPMLLRLSSLAVPLHATPSRASACLPAFFAVLPRFAS</sequence>
<comment type="caution">
    <text evidence="2">The sequence shown here is derived from an EMBL/GenBank/DDBJ whole genome shotgun (WGS) entry which is preliminary data.</text>
</comment>
<accession>A0ABQ8U8Z4</accession>
<organism evidence="2 3">
    <name type="scientific">Paratrimastix pyriformis</name>
    <dbReference type="NCBI Taxonomy" id="342808"/>
    <lineage>
        <taxon>Eukaryota</taxon>
        <taxon>Metamonada</taxon>
        <taxon>Preaxostyla</taxon>
        <taxon>Paratrimastigidae</taxon>
        <taxon>Paratrimastix</taxon>
    </lineage>
</organism>
<protein>
    <submittedName>
        <fullName evidence="2">Uncharacterized protein</fullName>
    </submittedName>
</protein>
<dbReference type="EMBL" id="JAPMOS010000093">
    <property type="protein sequence ID" value="KAJ4455786.1"/>
    <property type="molecule type" value="Genomic_DNA"/>
</dbReference>
<name>A0ABQ8U8Z4_9EUKA</name>
<proteinExistence type="predicted"/>
<evidence type="ECO:0000313" key="2">
    <source>
        <dbReference type="EMBL" id="KAJ4455786.1"/>
    </source>
</evidence>